<feature type="region of interest" description="Disordered" evidence="1">
    <location>
        <begin position="293"/>
        <end position="312"/>
    </location>
</feature>
<gene>
    <name evidence="2" type="ORF">NMOB1V02_LOCUS3504</name>
</gene>
<dbReference type="Proteomes" id="UP000678499">
    <property type="component" value="Unassembled WGS sequence"/>
</dbReference>
<protein>
    <submittedName>
        <fullName evidence="2">Uncharacterized protein</fullName>
    </submittedName>
</protein>
<name>A0A7R9BKK9_9CRUS</name>
<accession>A0A7R9BKK9</accession>
<organism evidence="2">
    <name type="scientific">Notodromas monacha</name>
    <dbReference type="NCBI Taxonomy" id="399045"/>
    <lineage>
        <taxon>Eukaryota</taxon>
        <taxon>Metazoa</taxon>
        <taxon>Ecdysozoa</taxon>
        <taxon>Arthropoda</taxon>
        <taxon>Crustacea</taxon>
        <taxon>Oligostraca</taxon>
        <taxon>Ostracoda</taxon>
        <taxon>Podocopa</taxon>
        <taxon>Podocopida</taxon>
        <taxon>Cypridocopina</taxon>
        <taxon>Cypridoidea</taxon>
        <taxon>Cyprididae</taxon>
        <taxon>Notodromas</taxon>
    </lineage>
</organism>
<feature type="region of interest" description="Disordered" evidence="1">
    <location>
        <begin position="125"/>
        <end position="157"/>
    </location>
</feature>
<sequence length="391" mass="44254">MLWNEEKHTTEISAEETASKMLEDIPSIKELQMLLEEHYSLPEQETSKSVENERKPESFRSTEVSQTISTNHNLQLPELLQELGILWNEEKRTTEISAQETASKMLEDIPSIKELKMLLEENYSLPEQETSTSVENERKPESFGSTEVSRSISTNHTPQLPELLQELRMLWNEERHTTEISAQETASKMLEDIPSIKELQMLLEENYSLPVQETSIPANDDGISEVPAATQKFSTMQFVSRRESSNKETSGYSIEKEGVTPFNRFVAAPVTQVPSEAYTIPQEPILNFSSSEANDLTSETPTEQRNRTSSQETDAITVLTERATLAFHSGGSTAWGIETAANVAPRVNFLDQTEEVKMNQQEPTTLSAIENMEKIHDTLDEILELLGDYDY</sequence>
<feature type="compositionally biased region" description="Polar residues" evidence="1">
    <location>
        <begin position="143"/>
        <end position="157"/>
    </location>
</feature>
<reference evidence="2" key="1">
    <citation type="submission" date="2020-11" db="EMBL/GenBank/DDBJ databases">
        <authorList>
            <person name="Tran Van P."/>
        </authorList>
    </citation>
    <scope>NUCLEOTIDE SEQUENCE</scope>
</reference>
<dbReference type="EMBL" id="CAJPEX010000468">
    <property type="protein sequence ID" value="CAG0915867.1"/>
    <property type="molecule type" value="Genomic_DNA"/>
</dbReference>
<evidence type="ECO:0000313" key="3">
    <source>
        <dbReference type="Proteomes" id="UP000678499"/>
    </source>
</evidence>
<feature type="region of interest" description="Disordered" evidence="1">
    <location>
        <begin position="40"/>
        <end position="60"/>
    </location>
</feature>
<evidence type="ECO:0000256" key="1">
    <source>
        <dbReference type="SAM" id="MobiDB-lite"/>
    </source>
</evidence>
<proteinExistence type="predicted"/>
<keyword evidence="3" id="KW-1185">Reference proteome</keyword>
<dbReference type="AlphaFoldDB" id="A0A7R9BKK9"/>
<feature type="compositionally biased region" description="Polar residues" evidence="1">
    <location>
        <begin position="125"/>
        <end position="134"/>
    </location>
</feature>
<dbReference type="EMBL" id="OA882505">
    <property type="protein sequence ID" value="CAD7275715.1"/>
    <property type="molecule type" value="Genomic_DNA"/>
</dbReference>
<evidence type="ECO:0000313" key="2">
    <source>
        <dbReference type="EMBL" id="CAD7275715.1"/>
    </source>
</evidence>